<proteinExistence type="predicted"/>
<reference evidence="1 2" key="1">
    <citation type="submission" date="2015-04" db="EMBL/GenBank/DDBJ databases">
        <authorList>
            <person name="Syromyatnikov M.Y."/>
            <person name="Popov V.N."/>
        </authorList>
    </citation>
    <scope>NUCLEOTIDE SEQUENCE [LARGE SCALE GENOMIC DNA]</scope>
</reference>
<dbReference type="AlphaFoldDB" id="A0A1J1HHP8"/>
<name>A0A1J1HHP8_9DIPT</name>
<accession>A0A1J1HHP8</accession>
<keyword evidence="2" id="KW-1185">Reference proteome</keyword>
<dbReference type="EMBL" id="CVRI01000004">
    <property type="protein sequence ID" value="CRK87560.1"/>
    <property type="molecule type" value="Genomic_DNA"/>
</dbReference>
<gene>
    <name evidence="1" type="ORF">CLUMA_CG001357</name>
</gene>
<dbReference type="Proteomes" id="UP000183832">
    <property type="component" value="Unassembled WGS sequence"/>
</dbReference>
<protein>
    <submittedName>
        <fullName evidence="1">CLUMA_CG001357, isoform A</fullName>
    </submittedName>
</protein>
<evidence type="ECO:0000313" key="1">
    <source>
        <dbReference type="EMBL" id="CRK87560.1"/>
    </source>
</evidence>
<organism evidence="1 2">
    <name type="scientific">Clunio marinus</name>
    <dbReference type="NCBI Taxonomy" id="568069"/>
    <lineage>
        <taxon>Eukaryota</taxon>
        <taxon>Metazoa</taxon>
        <taxon>Ecdysozoa</taxon>
        <taxon>Arthropoda</taxon>
        <taxon>Hexapoda</taxon>
        <taxon>Insecta</taxon>
        <taxon>Pterygota</taxon>
        <taxon>Neoptera</taxon>
        <taxon>Endopterygota</taxon>
        <taxon>Diptera</taxon>
        <taxon>Nematocera</taxon>
        <taxon>Chironomoidea</taxon>
        <taxon>Chironomidae</taxon>
        <taxon>Clunio</taxon>
    </lineage>
</organism>
<sequence>MNRNQNIDYKAENNYGLSLKANTYSNRPVSCAMRLLLLSYRRIESSQVESHGTTAFMLTKHLCMKNCKLADEGEWFNTKQEREMSIIKIGTKSSVSLLSALLKNTDGFMELIKWKIDRNFNMRSRNHIRPSKIRPHLGNAQHNHFANKDKKNIVIGGQCSAPLALMRTIKD</sequence>
<evidence type="ECO:0000313" key="2">
    <source>
        <dbReference type="Proteomes" id="UP000183832"/>
    </source>
</evidence>